<comment type="similarity">
    <text evidence="8">Belongs to the glycosyltransferase 2 family. CrtQ subfamily.</text>
</comment>
<reference evidence="12 13" key="1">
    <citation type="submission" date="2023-07" db="EMBL/GenBank/DDBJ databases">
        <title>Protaetiibacter sp. nov WY-16 isolated from soil.</title>
        <authorList>
            <person name="Liu B."/>
            <person name="Wan Y."/>
        </authorList>
    </citation>
    <scope>NUCLEOTIDE SEQUENCE [LARGE SCALE GENOMIC DNA]</scope>
    <source>
        <strain evidence="12 13">WY-16</strain>
    </source>
</reference>
<evidence type="ECO:0000256" key="10">
    <source>
        <dbReference type="SAM" id="Phobius"/>
    </source>
</evidence>
<dbReference type="InterPro" id="IPR029044">
    <property type="entry name" value="Nucleotide-diphossugar_trans"/>
</dbReference>
<evidence type="ECO:0000256" key="3">
    <source>
        <dbReference type="ARBA" id="ARBA00022676"/>
    </source>
</evidence>
<evidence type="ECO:0000259" key="11">
    <source>
        <dbReference type="Pfam" id="PF00535"/>
    </source>
</evidence>
<dbReference type="SUPFAM" id="SSF53448">
    <property type="entry name" value="Nucleotide-diphospho-sugar transferases"/>
    <property type="match status" value="1"/>
</dbReference>
<keyword evidence="10" id="KW-1133">Transmembrane helix</keyword>
<dbReference type="CDD" id="cd00761">
    <property type="entry name" value="Glyco_tranf_GTA_type"/>
    <property type="match status" value="1"/>
</dbReference>
<evidence type="ECO:0000313" key="13">
    <source>
        <dbReference type="Proteomes" id="UP001241072"/>
    </source>
</evidence>
<feature type="transmembrane region" description="Helical" evidence="10">
    <location>
        <begin position="134"/>
        <end position="154"/>
    </location>
</feature>
<proteinExistence type="inferred from homology"/>
<evidence type="ECO:0000256" key="9">
    <source>
        <dbReference type="ARBA" id="ARBA00040345"/>
    </source>
</evidence>
<evidence type="ECO:0000313" key="12">
    <source>
        <dbReference type="EMBL" id="MDO7881642.1"/>
    </source>
</evidence>
<organism evidence="12 13">
    <name type="scientific">Antiquaquibacter soli</name>
    <dbReference type="NCBI Taxonomy" id="3064523"/>
    <lineage>
        <taxon>Bacteria</taxon>
        <taxon>Bacillati</taxon>
        <taxon>Actinomycetota</taxon>
        <taxon>Actinomycetes</taxon>
        <taxon>Micrococcales</taxon>
        <taxon>Microbacteriaceae</taxon>
        <taxon>Antiquaquibacter</taxon>
    </lineage>
</organism>
<comment type="function">
    <text evidence="6">Catalyzes the glycosylation of 4,4'-diaponeurosporenoate, i.e. the esterification of glucose at the C1'' position with the carboxyl group of 4,4'-diaponeurosporenic acid, to form glycosyl-4,4'-diaponeurosporenoate. This is a step in the biosynthesis of staphyloxanthin, an orange pigment present in most staphylococci strains.</text>
</comment>
<evidence type="ECO:0000256" key="5">
    <source>
        <dbReference type="ARBA" id="ARBA00023136"/>
    </source>
</evidence>
<keyword evidence="10" id="KW-0812">Transmembrane</keyword>
<dbReference type="PANTHER" id="PTHR43646:SF2">
    <property type="entry name" value="GLYCOSYLTRANSFERASE 2-LIKE DOMAIN-CONTAINING PROTEIN"/>
    <property type="match status" value="1"/>
</dbReference>
<dbReference type="Proteomes" id="UP001241072">
    <property type="component" value="Unassembled WGS sequence"/>
</dbReference>
<protein>
    <recommendedName>
        <fullName evidence="9">4,4'-diaponeurosporenoate glycosyltransferase</fullName>
    </recommendedName>
</protein>
<name>A0ABT9BKU0_9MICO</name>
<keyword evidence="5 10" id="KW-0472">Membrane</keyword>
<evidence type="ECO:0000256" key="4">
    <source>
        <dbReference type="ARBA" id="ARBA00022679"/>
    </source>
</evidence>
<accession>A0ABT9BKU0</accession>
<keyword evidence="13" id="KW-1185">Reference proteome</keyword>
<dbReference type="Gene3D" id="3.90.550.10">
    <property type="entry name" value="Spore Coat Polysaccharide Biosynthesis Protein SpsA, Chain A"/>
    <property type="match status" value="1"/>
</dbReference>
<dbReference type="PANTHER" id="PTHR43646">
    <property type="entry name" value="GLYCOSYLTRANSFERASE"/>
    <property type="match status" value="1"/>
</dbReference>
<dbReference type="EMBL" id="JAUQUB010000001">
    <property type="protein sequence ID" value="MDO7881642.1"/>
    <property type="molecule type" value="Genomic_DNA"/>
</dbReference>
<comment type="caution">
    <text evidence="12">The sequence shown here is derived from an EMBL/GenBank/DDBJ whole genome shotgun (WGS) entry which is preliminary data.</text>
</comment>
<comment type="pathway">
    <text evidence="7">Carotenoid biosynthesis; staphyloxanthin biosynthesis; staphyloxanthin from farnesyl diphosphate: step 4/5.</text>
</comment>
<evidence type="ECO:0000256" key="7">
    <source>
        <dbReference type="ARBA" id="ARBA00037904"/>
    </source>
</evidence>
<evidence type="ECO:0000256" key="1">
    <source>
        <dbReference type="ARBA" id="ARBA00004236"/>
    </source>
</evidence>
<dbReference type="Pfam" id="PF00535">
    <property type="entry name" value="Glycos_transf_2"/>
    <property type="match status" value="1"/>
</dbReference>
<evidence type="ECO:0000256" key="2">
    <source>
        <dbReference type="ARBA" id="ARBA00022475"/>
    </source>
</evidence>
<keyword evidence="2" id="KW-1003">Cell membrane</keyword>
<evidence type="ECO:0000256" key="8">
    <source>
        <dbReference type="ARBA" id="ARBA00038120"/>
    </source>
</evidence>
<keyword evidence="4" id="KW-0808">Transferase</keyword>
<evidence type="ECO:0000256" key="6">
    <source>
        <dbReference type="ARBA" id="ARBA00037281"/>
    </source>
</evidence>
<keyword evidence="3" id="KW-0328">Glycosyltransferase</keyword>
<feature type="domain" description="Glycosyltransferase 2-like" evidence="11">
    <location>
        <begin position="4"/>
        <end position="106"/>
    </location>
</feature>
<comment type="subcellular location">
    <subcellularLocation>
        <location evidence="1">Cell membrane</location>
    </subcellularLocation>
</comment>
<gene>
    <name evidence="12" type="ORF">Q5716_05300</name>
</gene>
<dbReference type="InterPro" id="IPR001173">
    <property type="entry name" value="Glyco_trans_2-like"/>
</dbReference>
<sequence>MRVSVVIPALNDAVMLEQCLTALAAQSRPADEIVVVDNGSTDDTADVARRHGARVVEEPLRGIFPATAAGFDAATGELLTRLDADSVPPADWIERIVWAFDDNANLDLLSGPGDFYGSSRVVHWLAENLYIGGYIWFVGALLGHAPLFGSNLALRSSAWRRLRTEVHRELREIHDDLDLAIHIAPDMGVRFDPTLRVGVSARPFATFSGFQRRIDWAFGTLALNWRERSLLDRRAERRRLERGESAQADGALS</sequence>